<reference evidence="3 4" key="1">
    <citation type="submission" date="2020-08" db="EMBL/GenBank/DDBJ databases">
        <authorList>
            <person name="Newling K."/>
            <person name="Davey J."/>
            <person name="Forrester S."/>
        </authorList>
    </citation>
    <scope>NUCLEOTIDE SEQUENCE [LARGE SCALE GENOMIC DNA]</scope>
    <source>
        <strain evidence="4">Crithidia deanei Carvalho (ATCC PRA-265)</strain>
    </source>
</reference>
<protein>
    <submittedName>
        <fullName evidence="3">Uncharacterized protein</fullName>
    </submittedName>
</protein>
<feature type="coiled-coil region" evidence="1">
    <location>
        <begin position="403"/>
        <end position="430"/>
    </location>
</feature>
<proteinExistence type="predicted"/>
<evidence type="ECO:0000313" key="3">
    <source>
        <dbReference type="EMBL" id="CAD2220038.1"/>
    </source>
</evidence>
<feature type="compositionally biased region" description="Basic and acidic residues" evidence="2">
    <location>
        <begin position="513"/>
        <end position="523"/>
    </location>
</feature>
<name>A0A7G2CJJ4_9TRYP</name>
<feature type="region of interest" description="Disordered" evidence="2">
    <location>
        <begin position="33"/>
        <end position="77"/>
    </location>
</feature>
<dbReference type="AlphaFoldDB" id="A0A7G2CJJ4"/>
<evidence type="ECO:0000313" key="4">
    <source>
        <dbReference type="Proteomes" id="UP000515908"/>
    </source>
</evidence>
<feature type="compositionally biased region" description="Low complexity" evidence="2">
    <location>
        <begin position="598"/>
        <end position="608"/>
    </location>
</feature>
<keyword evidence="1" id="KW-0175">Coiled coil</keyword>
<accession>A0A7G2CJJ4</accession>
<feature type="region of interest" description="Disordered" evidence="2">
    <location>
        <begin position="584"/>
        <end position="677"/>
    </location>
</feature>
<feature type="compositionally biased region" description="Low complexity" evidence="2">
    <location>
        <begin position="616"/>
        <end position="631"/>
    </location>
</feature>
<sequence>MSLIDNSLKQRKQSFLSNHTSTALLENISSIKQTDSPLSEEVTTTLPPHEVNSTTPNGKQQGTTRGTAVSPIAPQQPNGERSYTALLASEKVYINQVNAALKTIELFRTQYPQSTNNNNNNENNNKNQFEQSRENAMRLLYYNNMVRQSKVGHRLEQTRLLYIAMLKEPNGRYGKENHLPIPSNRGLGKTPPSGLSSSCNSFRLARQGEKEDLRHHLNNHNRIQQSPVSTEEAVKEAERALTLLTTVKALRKETEKLTLYLLYNCDEMHCWERPADPTDTDEVPSLFKDLFVVDQNSDSDLHDHTNPECRHLWQNHLHNLNQTLDNNNSNHHNDNGDKLRSLQKSFGELFLDVEAHRGREVRLPPPPPLPLLLHLYSFRENYMNELKLKKNHLNIEFINESVLKQFDKNLNSISNRLKNVSLRRKKEKEKITNNILTLYRVDQSTLDQYNQSVSSSGNPFGGLDQTLVDKNNNTLAYPAASPVVEVPVTPLLLSQRTRPFYDASTPLSGSKLNDGDWSSKEESVNPPQQESKQNHNWNDDLRCMLIDQATAPTTTTQAATVTPPVGNIAKDVAALRSVVEKVHHVDQHLPQSTRKETQGTPPVQPTVTNHRETPLDSPTGVSDSGSSSYYYSEEEEEVPVDTTVDSGKPPHSAPVVEERREESSPTSSTPEIEIKPVQLEKKRKNKFASLLSSLFSCTSRKKDVL</sequence>
<evidence type="ECO:0000256" key="1">
    <source>
        <dbReference type="SAM" id="Coils"/>
    </source>
</evidence>
<feature type="compositionally biased region" description="Polar residues" evidence="2">
    <location>
        <begin position="525"/>
        <end position="536"/>
    </location>
</feature>
<organism evidence="3 4">
    <name type="scientific">Angomonas deanei</name>
    <dbReference type="NCBI Taxonomy" id="59799"/>
    <lineage>
        <taxon>Eukaryota</taxon>
        <taxon>Discoba</taxon>
        <taxon>Euglenozoa</taxon>
        <taxon>Kinetoplastea</taxon>
        <taxon>Metakinetoplastina</taxon>
        <taxon>Trypanosomatida</taxon>
        <taxon>Trypanosomatidae</taxon>
        <taxon>Strigomonadinae</taxon>
        <taxon>Angomonas</taxon>
    </lineage>
</organism>
<dbReference type="Proteomes" id="UP000515908">
    <property type="component" value="Chromosome 16"/>
</dbReference>
<gene>
    <name evidence="3" type="ORF">ADEAN_000755200</name>
</gene>
<feature type="compositionally biased region" description="Basic and acidic residues" evidence="2">
    <location>
        <begin position="584"/>
        <end position="597"/>
    </location>
</feature>
<evidence type="ECO:0000256" key="2">
    <source>
        <dbReference type="SAM" id="MobiDB-lite"/>
    </source>
</evidence>
<dbReference type="EMBL" id="LR877160">
    <property type="protein sequence ID" value="CAD2220038.1"/>
    <property type="molecule type" value="Genomic_DNA"/>
</dbReference>
<feature type="region of interest" description="Disordered" evidence="2">
    <location>
        <begin position="172"/>
        <end position="197"/>
    </location>
</feature>
<dbReference type="OrthoDB" id="267874at2759"/>
<dbReference type="VEuPathDB" id="TriTrypDB:ADEAN_000755200"/>
<feature type="region of interest" description="Disordered" evidence="2">
    <location>
        <begin position="502"/>
        <end position="536"/>
    </location>
</feature>
<keyword evidence="4" id="KW-1185">Reference proteome</keyword>